<feature type="chain" id="PRO_5001645560" evidence="1">
    <location>
        <begin position="21"/>
        <end position="149"/>
    </location>
</feature>
<organism evidence="2 3">
    <name type="scientific">Galerina marginata (strain CBS 339.88)</name>
    <dbReference type="NCBI Taxonomy" id="685588"/>
    <lineage>
        <taxon>Eukaryota</taxon>
        <taxon>Fungi</taxon>
        <taxon>Dikarya</taxon>
        <taxon>Basidiomycota</taxon>
        <taxon>Agaricomycotina</taxon>
        <taxon>Agaricomycetes</taxon>
        <taxon>Agaricomycetidae</taxon>
        <taxon>Agaricales</taxon>
        <taxon>Agaricineae</taxon>
        <taxon>Strophariaceae</taxon>
        <taxon>Galerina</taxon>
    </lineage>
</organism>
<sequence>MHFTALLTALIVATSGLVIANPTPAPNDDPSYLISVEKFNHWLATTDADITFIGKPINPLTPRAALDIMVTYCTARSADVCGGSCIVYNGGPACLAAPGTNCLAATANVGFCDRENCGNSCNSLDSCGTPLTNGFCFTPGTQGINVPAA</sequence>
<gene>
    <name evidence="2" type="ORF">GALMADRAFT_148315</name>
</gene>
<protein>
    <submittedName>
        <fullName evidence="2">Uncharacterized protein</fullName>
    </submittedName>
</protein>
<proteinExistence type="predicted"/>
<accession>A0A067S546</accession>
<dbReference type="AlphaFoldDB" id="A0A067S546"/>
<dbReference type="Proteomes" id="UP000027222">
    <property type="component" value="Unassembled WGS sequence"/>
</dbReference>
<keyword evidence="3" id="KW-1185">Reference proteome</keyword>
<evidence type="ECO:0000313" key="2">
    <source>
        <dbReference type="EMBL" id="KDR65940.1"/>
    </source>
</evidence>
<dbReference type="OrthoDB" id="2985022at2759"/>
<dbReference type="EMBL" id="KL142430">
    <property type="protein sequence ID" value="KDR65940.1"/>
    <property type="molecule type" value="Genomic_DNA"/>
</dbReference>
<name>A0A067S546_GALM3</name>
<keyword evidence="1" id="KW-0732">Signal</keyword>
<dbReference type="HOGENOM" id="CLU_143024_0_0_1"/>
<evidence type="ECO:0000256" key="1">
    <source>
        <dbReference type="SAM" id="SignalP"/>
    </source>
</evidence>
<feature type="signal peptide" evidence="1">
    <location>
        <begin position="1"/>
        <end position="20"/>
    </location>
</feature>
<evidence type="ECO:0000313" key="3">
    <source>
        <dbReference type="Proteomes" id="UP000027222"/>
    </source>
</evidence>
<reference evidence="3" key="1">
    <citation type="journal article" date="2014" name="Proc. Natl. Acad. Sci. U.S.A.">
        <title>Extensive sampling of basidiomycete genomes demonstrates inadequacy of the white-rot/brown-rot paradigm for wood decay fungi.</title>
        <authorList>
            <person name="Riley R."/>
            <person name="Salamov A.A."/>
            <person name="Brown D.W."/>
            <person name="Nagy L.G."/>
            <person name="Floudas D."/>
            <person name="Held B.W."/>
            <person name="Levasseur A."/>
            <person name="Lombard V."/>
            <person name="Morin E."/>
            <person name="Otillar R."/>
            <person name="Lindquist E.A."/>
            <person name="Sun H."/>
            <person name="LaButti K.M."/>
            <person name="Schmutz J."/>
            <person name="Jabbour D."/>
            <person name="Luo H."/>
            <person name="Baker S.E."/>
            <person name="Pisabarro A.G."/>
            <person name="Walton J.D."/>
            <person name="Blanchette R.A."/>
            <person name="Henrissat B."/>
            <person name="Martin F."/>
            <person name="Cullen D."/>
            <person name="Hibbett D.S."/>
            <person name="Grigoriev I.V."/>
        </authorList>
    </citation>
    <scope>NUCLEOTIDE SEQUENCE [LARGE SCALE GENOMIC DNA]</scope>
    <source>
        <strain evidence="3">CBS 339.88</strain>
    </source>
</reference>